<keyword evidence="2" id="KW-1185">Reference proteome</keyword>
<name>A0ABX6K4L3_SALCS</name>
<dbReference type="EMBL" id="CP050266">
    <property type="protein sequence ID" value="QIR05258.1"/>
    <property type="molecule type" value="Genomic_DNA"/>
</dbReference>
<evidence type="ECO:0000313" key="2">
    <source>
        <dbReference type="Proteomes" id="UP000501408"/>
    </source>
</evidence>
<evidence type="ECO:0000313" key="1">
    <source>
        <dbReference type="EMBL" id="QIR05258.1"/>
    </source>
</evidence>
<proteinExistence type="predicted"/>
<protein>
    <submittedName>
        <fullName evidence="1">Uncharacterized protein</fullName>
    </submittedName>
</protein>
<dbReference type="Proteomes" id="UP000501408">
    <property type="component" value="Chromosome 1"/>
</dbReference>
<dbReference type="RefSeq" id="WP_167313933.1">
    <property type="nucleotide sequence ID" value="NZ_CP050266.1"/>
</dbReference>
<accession>A0ABX6K4L3</accession>
<reference evidence="1 2" key="1">
    <citation type="submission" date="2020-03" db="EMBL/GenBank/DDBJ databases">
        <title>Genome mining reveals the biosynthetic pathways of PHA and ectoines of the halophilic strain Salinivibrio costicola M318 isolated from fermented shrimp paste.</title>
        <authorList>
            <person name="Doan T.V."/>
            <person name="Tran L.T."/>
            <person name="Trieu T.A."/>
            <person name="Nguyen Q.V."/>
            <person name="Quach T.N."/>
            <person name="Phi T.Q."/>
            <person name="Kumar S."/>
        </authorList>
    </citation>
    <scope>NUCLEOTIDE SEQUENCE [LARGE SCALE GENOMIC DNA]</scope>
    <source>
        <strain evidence="1 2">M318</strain>
    </source>
</reference>
<sequence>MLGKLNSDKALLAKKTQRRLPKLSCVSLGEYRSRFGDGAKQGKRLACKLKYNGLPKHAVTKLISHGKYLIAQQLISAQCNILIFFSN</sequence>
<gene>
    <name evidence="1" type="ORF">HBA18_02000</name>
</gene>
<organism evidence="1 2">
    <name type="scientific">Salinivibrio costicola</name>
    <name type="common">Vibrio costicola</name>
    <dbReference type="NCBI Taxonomy" id="51367"/>
    <lineage>
        <taxon>Bacteria</taxon>
        <taxon>Pseudomonadati</taxon>
        <taxon>Pseudomonadota</taxon>
        <taxon>Gammaproteobacteria</taxon>
        <taxon>Vibrionales</taxon>
        <taxon>Vibrionaceae</taxon>
        <taxon>Salinivibrio</taxon>
    </lineage>
</organism>